<dbReference type="PROSITE" id="PS52004">
    <property type="entry name" value="KS3_2"/>
    <property type="match status" value="1"/>
</dbReference>
<dbReference type="InterPro" id="IPR020841">
    <property type="entry name" value="PKS_Beta-ketoAc_synthase_dom"/>
</dbReference>
<dbReference type="Gene3D" id="3.90.470.20">
    <property type="entry name" value="4'-phosphopantetheinyl transferase domain"/>
    <property type="match status" value="2"/>
</dbReference>
<feature type="region of interest" description="C-terminal hotdog fold" evidence="2">
    <location>
        <begin position="1180"/>
        <end position="1332"/>
    </location>
</feature>
<dbReference type="Gene3D" id="3.30.70.250">
    <property type="entry name" value="Malonyl-CoA ACP transacylase, ACP-binding"/>
    <property type="match status" value="1"/>
</dbReference>
<dbReference type="GO" id="GO:0000287">
    <property type="term" value="F:magnesium ion binding"/>
    <property type="evidence" value="ECO:0007669"/>
    <property type="project" value="InterPro"/>
</dbReference>
<evidence type="ECO:0000313" key="6">
    <source>
        <dbReference type="EMBL" id="ORE87487.1"/>
    </source>
</evidence>
<dbReference type="Pfam" id="PF16197">
    <property type="entry name" value="KAsynt_C_assoc"/>
    <property type="match status" value="1"/>
</dbReference>
<organism evidence="6 7">
    <name type="scientific">Oceanococcus atlanticus</name>
    <dbReference type="NCBI Taxonomy" id="1317117"/>
    <lineage>
        <taxon>Bacteria</taxon>
        <taxon>Pseudomonadati</taxon>
        <taxon>Pseudomonadota</taxon>
        <taxon>Gammaproteobacteria</taxon>
        <taxon>Chromatiales</taxon>
        <taxon>Oceanococcaceae</taxon>
        <taxon>Oceanococcus</taxon>
    </lineage>
</organism>
<feature type="active site" description="Proton acceptor; for dehydratase activity" evidence="2">
    <location>
        <position position="1062"/>
    </location>
</feature>
<dbReference type="SUPFAM" id="SSF52151">
    <property type="entry name" value="FabD/lysophospholipase-like"/>
    <property type="match status" value="1"/>
</dbReference>
<gene>
    <name evidence="6" type="ORF">ATO7_10607</name>
</gene>
<dbReference type="InterPro" id="IPR016036">
    <property type="entry name" value="Malonyl_transacylase_ACP-bd"/>
</dbReference>
<feature type="domain" description="PKS/mFAS DH" evidence="5">
    <location>
        <begin position="1030"/>
        <end position="1332"/>
    </location>
</feature>
<dbReference type="InterPro" id="IPR037143">
    <property type="entry name" value="4-PPantetheinyl_Trfase_dom_sf"/>
</dbReference>
<evidence type="ECO:0000256" key="1">
    <source>
        <dbReference type="ARBA" id="ARBA00022679"/>
    </source>
</evidence>
<evidence type="ECO:0000259" key="5">
    <source>
        <dbReference type="PROSITE" id="PS52019"/>
    </source>
</evidence>
<dbReference type="STRING" id="1317117.ATO7_10607"/>
<dbReference type="InterPro" id="IPR052568">
    <property type="entry name" value="PKS-FAS_Synthase"/>
</dbReference>
<dbReference type="InterPro" id="IPR042104">
    <property type="entry name" value="PKS_dehydratase_sf"/>
</dbReference>
<protein>
    <submittedName>
        <fullName evidence="6">Glycolipid synthase</fullName>
    </submittedName>
</protein>
<feature type="region of interest" description="Disordered" evidence="3">
    <location>
        <begin position="960"/>
        <end position="991"/>
    </location>
</feature>
<name>A0A1Y1SES7_9GAMM</name>
<dbReference type="SUPFAM" id="SSF56214">
    <property type="entry name" value="4'-phosphopantetheinyl transferase"/>
    <property type="match status" value="2"/>
</dbReference>
<feature type="region of interest" description="N-terminal hotdog fold" evidence="2">
    <location>
        <begin position="1030"/>
        <end position="1170"/>
    </location>
</feature>
<feature type="active site" description="Proton donor; for dehydratase activity" evidence="2">
    <location>
        <position position="1246"/>
    </location>
</feature>
<dbReference type="Gene3D" id="3.40.47.10">
    <property type="match status" value="1"/>
</dbReference>
<dbReference type="PANTHER" id="PTHR43074">
    <property type="entry name" value="OMEGA-3 POLYUNSATURATED FATTY ACID SYNTHASE PFAB-RELATED"/>
    <property type="match status" value="1"/>
</dbReference>
<dbReference type="SUPFAM" id="SSF53901">
    <property type="entry name" value="Thiolase-like"/>
    <property type="match status" value="2"/>
</dbReference>
<sequence>MSADIAIIGMSGVYAGARDVPSFWNNIVNKVDAISEADEEWTGPYLDPASKANDRIYTNRGGFLKDLATFNPAEFGIMPNAIDGGEPDQYLALRLARDALADAGYMERDFDREKAGVVLGRGTYVNRGYTTLMQHGLVIDQTLDLLRQLRPDLGPQELAQLRSQLKDSAPPFTTEMAPGLVPNVVSGLICNRLNLMGPNYIIDAACASTLIATDVAMRDLAEGRADMMVTGGIQAHTPPQIYMIFCQLGALSRGALRPFDANAGGTLLGEGAGLVVLKRLADAERDGDKIYAVIRGYGASSDGRAKGLLAPRKEGEVLAIKRAYADAQIDPSTLGLVEAHGTGIALGDKTEIESLTEIFGRRSRLSPSIAIGSVKSMISHCIPAAGSASIIKTALALHHKVLPPTLCDEVNPALEIEKTPFYVNTETRPWIHTSAAPRRAGINSFGFGGVNAHLVLEEYRPADAVRFAAPMPKAQAPANVAQPALAGGTELLCFAAPSHAELLDQVTRAKASLDTLTPAQLAAQHSAAQGEHRLALVCSDKADLVKKLDTAVEKLAASDKPFKTRSGVHYGHGQPAGKVAVLFPGEGAQYPGMLSELAVAFPQVREWFDFLDTTVSAREYQPSEAVFPAPNSLSEDARRELEHKLFDMDLASESVFASSQGLWALMRACELKPDVLVGHSTGENTALVAAGAIAASTPQTLAGIAQGLNAIYRQLESESAIKTGSLLTVGGLAAESRDAVLAEFGDALVVAMDNCPNQAVVFGAPEVVAKAHSKLSAAGAICAELPFGRAYHTAGFEPVSKAFRTFYQDLPIAAPQIPVVSCASMQAFPDEPDAIRDLACSQWARPVRFRETVQSLYDDGFRVFLEVGPSANLTAFVGDILKGKRDVLALASNSRRQGAMKALHATLAALFAAGVPLKLSALYADRADARAPQPVKPGARPLSLAMPLISFKDVPPLPAPKVAADAPPQASTAAPVSAPQAAPPSDPRQQALQSHFALMQEFLASQQRVLAGAPQGAALAPSAPAVSAPAAPLITRVLNQDSASLQAQVDISGARDLYLQDHCIGAAPSRLQALRPLSVVPFTFSMEMAAEAAGLLAPAGWVCKALNNVRGHRWLALDHGSLSLKLTATCQHDDARLKRYAVRLLMAQQGKPDLPVFEAEVEYAAGFASAPQALEWQSEAAHAPRRNPPAELYQHGMFHGPRLQGVKALKRWGSRSVEAELEVLPTADYFADDAQPRFRIDPALLDAAGQLAGYWLTEKYDGGFNCFPFQIERYEQFAAMPAQGARVLCRGDIVEHDAPTFAAQWDLIDAQGGVIARASGWTDRKFELPQRYYRYRLDPLSNYLSAALPADDLPAGFVLRKMDYFADNLMGEAWGVWMRVLAHMLLDEVERNTFYQLPDKGPRREEWLMGRVAAKEAARLWIQREYQIDLANADIRIDNDAHGRPRVQCAALEGRVAPSISISHSGATAVAVAGDAQLGLGVDLQHADAVNSADVERGGLTDGERRLLENTSGAERGQRVVALWAAKEAVAKALGHGLKGRPQAFMVTQAVFSPRDGRPALAQVHYQGNDYSVQWLKADTGGALALASVFSMSQASSDAAIRSTGGVL</sequence>
<keyword evidence="1" id="KW-0808">Transferase</keyword>
<dbReference type="Gene3D" id="3.40.366.10">
    <property type="entry name" value="Malonyl-Coenzyme A Acyl Carrier Protein, domain 2"/>
    <property type="match status" value="1"/>
</dbReference>
<dbReference type="Pfam" id="PF01648">
    <property type="entry name" value="ACPS"/>
    <property type="match status" value="1"/>
</dbReference>
<dbReference type="SMART" id="SM00825">
    <property type="entry name" value="PKS_KS"/>
    <property type="match status" value="1"/>
</dbReference>
<feature type="compositionally biased region" description="Low complexity" evidence="3">
    <location>
        <begin position="963"/>
        <end position="980"/>
    </location>
</feature>
<dbReference type="Gene3D" id="3.10.129.110">
    <property type="entry name" value="Polyketide synthase dehydratase"/>
    <property type="match status" value="1"/>
</dbReference>
<dbReference type="GO" id="GO:0016746">
    <property type="term" value="F:acyltransferase activity"/>
    <property type="evidence" value="ECO:0007669"/>
    <property type="project" value="InterPro"/>
</dbReference>
<dbReference type="InterPro" id="IPR016039">
    <property type="entry name" value="Thiolase-like"/>
</dbReference>
<dbReference type="InterPro" id="IPR049900">
    <property type="entry name" value="PKS_mFAS_DH"/>
</dbReference>
<dbReference type="GO" id="GO:0008897">
    <property type="term" value="F:holo-[acyl-carrier-protein] synthase activity"/>
    <property type="evidence" value="ECO:0007669"/>
    <property type="project" value="InterPro"/>
</dbReference>
<evidence type="ECO:0000259" key="4">
    <source>
        <dbReference type="PROSITE" id="PS52004"/>
    </source>
</evidence>
<dbReference type="Pfam" id="PF00698">
    <property type="entry name" value="Acyl_transf_1"/>
    <property type="match status" value="1"/>
</dbReference>
<dbReference type="SMART" id="SM00827">
    <property type="entry name" value="PKS_AT"/>
    <property type="match status" value="1"/>
</dbReference>
<reference evidence="6 7" key="1">
    <citation type="submission" date="2013-04" db="EMBL/GenBank/DDBJ databases">
        <title>Oceanococcus atlanticus 22II-S10r2 Genome Sequencing.</title>
        <authorList>
            <person name="Lai Q."/>
            <person name="Li G."/>
            <person name="Shao Z."/>
        </authorList>
    </citation>
    <scope>NUCLEOTIDE SEQUENCE [LARGE SCALE GENOMIC DNA]</scope>
    <source>
        <strain evidence="6 7">22II-S10r2</strain>
    </source>
</reference>
<dbReference type="RefSeq" id="WP_083561716.1">
    <property type="nucleotide sequence ID" value="NZ_AQQV01000002.1"/>
</dbReference>
<dbReference type="InterPro" id="IPR049551">
    <property type="entry name" value="PKS_DH_C"/>
</dbReference>
<dbReference type="InterPro" id="IPR014043">
    <property type="entry name" value="Acyl_transferase_dom"/>
</dbReference>
<evidence type="ECO:0000256" key="3">
    <source>
        <dbReference type="SAM" id="MobiDB-lite"/>
    </source>
</evidence>
<evidence type="ECO:0000313" key="7">
    <source>
        <dbReference type="Proteomes" id="UP000192342"/>
    </source>
</evidence>
<evidence type="ECO:0000256" key="2">
    <source>
        <dbReference type="PROSITE-ProRule" id="PRU01363"/>
    </source>
</evidence>
<dbReference type="InterPro" id="IPR014031">
    <property type="entry name" value="Ketoacyl_synth_C"/>
</dbReference>
<feature type="domain" description="Ketosynthase family 3 (KS3)" evidence="4">
    <location>
        <begin position="2"/>
        <end position="458"/>
    </location>
</feature>
<dbReference type="EMBL" id="AQQV01000002">
    <property type="protein sequence ID" value="ORE87487.1"/>
    <property type="molecule type" value="Genomic_DNA"/>
</dbReference>
<dbReference type="Pfam" id="PF14765">
    <property type="entry name" value="PS-DH"/>
    <property type="match status" value="1"/>
</dbReference>
<dbReference type="CDD" id="cd00833">
    <property type="entry name" value="PKS"/>
    <property type="match status" value="1"/>
</dbReference>
<dbReference type="InterPro" id="IPR016035">
    <property type="entry name" value="Acyl_Trfase/lysoPLipase"/>
</dbReference>
<comment type="caution">
    <text evidence="6">The sequence shown here is derived from an EMBL/GenBank/DDBJ whole genome shotgun (WGS) entry which is preliminary data.</text>
</comment>
<dbReference type="Pfam" id="PF02801">
    <property type="entry name" value="Ketoacyl-synt_C"/>
    <property type="match status" value="1"/>
</dbReference>
<proteinExistence type="predicted"/>
<keyword evidence="7" id="KW-1185">Reference proteome</keyword>
<accession>A0A1Y1SES7</accession>
<dbReference type="InterPro" id="IPR001227">
    <property type="entry name" value="Ac_transferase_dom_sf"/>
</dbReference>
<dbReference type="SUPFAM" id="SSF55048">
    <property type="entry name" value="Probable ACP-binding domain of malonyl-CoA ACP transacylase"/>
    <property type="match status" value="1"/>
</dbReference>
<dbReference type="InterPro" id="IPR008278">
    <property type="entry name" value="4-PPantetheinyl_Trfase_dom"/>
</dbReference>
<dbReference type="InterPro" id="IPR014030">
    <property type="entry name" value="Ketoacyl_synth_N"/>
</dbReference>
<dbReference type="Proteomes" id="UP000192342">
    <property type="component" value="Unassembled WGS sequence"/>
</dbReference>
<dbReference type="PANTHER" id="PTHR43074:SF1">
    <property type="entry name" value="BETA-KETOACYL SYNTHASE FAMILY PROTEIN-RELATED"/>
    <property type="match status" value="1"/>
</dbReference>
<dbReference type="Pfam" id="PF00109">
    <property type="entry name" value="ketoacyl-synt"/>
    <property type="match status" value="1"/>
</dbReference>
<dbReference type="OrthoDB" id="9778690at2"/>
<dbReference type="PROSITE" id="PS52019">
    <property type="entry name" value="PKS_MFAS_DH"/>
    <property type="match status" value="1"/>
</dbReference>
<dbReference type="InterPro" id="IPR032821">
    <property type="entry name" value="PKS_assoc"/>
</dbReference>